<dbReference type="PANTHER" id="PTHR12592:SF0">
    <property type="entry name" value="ATP-DEPENDENT (S)-NAD(P)H-HYDRATE DEHYDRATASE"/>
    <property type="match status" value="1"/>
</dbReference>
<dbReference type="EMBL" id="JAHLPM010000008">
    <property type="protein sequence ID" value="MBU5438513.1"/>
    <property type="molecule type" value="Genomic_DNA"/>
</dbReference>
<evidence type="ECO:0000256" key="3">
    <source>
        <dbReference type="ARBA" id="ARBA00022832"/>
    </source>
</evidence>
<evidence type="ECO:0000256" key="6">
    <source>
        <dbReference type="ARBA" id="ARBA00023160"/>
    </source>
</evidence>
<keyword evidence="7" id="KW-0963">Cytoplasm</keyword>
<dbReference type="InterPro" id="IPR008278">
    <property type="entry name" value="4-PPantetheinyl_Trfase_dom"/>
</dbReference>
<comment type="subunit">
    <text evidence="8">Homotetramer.</text>
</comment>
<evidence type="ECO:0000259" key="9">
    <source>
        <dbReference type="PROSITE" id="PS51383"/>
    </source>
</evidence>
<feature type="binding site" evidence="8">
    <location>
        <position position="236"/>
    </location>
    <ligand>
        <name>(6S)-NADPHX</name>
        <dbReference type="ChEBI" id="CHEBI:64076"/>
    </ligand>
</feature>
<keyword evidence="7" id="KW-0808">Transferase</keyword>
<dbReference type="Pfam" id="PF01256">
    <property type="entry name" value="Carb_kinase"/>
    <property type="match status" value="1"/>
</dbReference>
<feature type="binding site" evidence="8">
    <location>
        <begin position="324"/>
        <end position="328"/>
    </location>
    <ligand>
        <name>AMP</name>
        <dbReference type="ChEBI" id="CHEBI:456215"/>
    </ligand>
</feature>
<organism evidence="10 11">
    <name type="scientific">Tissierella simiarum</name>
    <dbReference type="NCBI Taxonomy" id="2841534"/>
    <lineage>
        <taxon>Bacteria</taxon>
        <taxon>Bacillati</taxon>
        <taxon>Bacillota</taxon>
        <taxon>Tissierellia</taxon>
        <taxon>Tissierellales</taxon>
        <taxon>Tissierellaceae</taxon>
        <taxon>Tissierella</taxon>
    </lineage>
</organism>
<keyword evidence="8" id="KW-0521">NADP</keyword>
<feature type="domain" description="YjeF C-terminal" evidence="9">
    <location>
        <begin position="130"/>
        <end position="412"/>
    </location>
</feature>
<comment type="subcellular location">
    <subcellularLocation>
        <location evidence="7">Cytoplasm</location>
    </subcellularLocation>
</comment>
<feature type="binding site" evidence="8">
    <location>
        <position position="287"/>
    </location>
    <ligand>
        <name>(6S)-NADPHX</name>
        <dbReference type="ChEBI" id="CHEBI:64076"/>
    </ligand>
</feature>
<comment type="similarity">
    <text evidence="8">Belongs to the NnrD/CARKD family.</text>
</comment>
<dbReference type="NCBIfam" id="TIGR00196">
    <property type="entry name" value="yjeF_cterm"/>
    <property type="match status" value="1"/>
</dbReference>
<feature type="binding site" evidence="8">
    <location>
        <position position="352"/>
    </location>
    <ligand>
        <name>AMP</name>
        <dbReference type="ChEBI" id="CHEBI:456215"/>
    </ligand>
</feature>
<comment type="catalytic activity">
    <reaction evidence="8">
        <text>(6S)-NADPHX + ADP = AMP + phosphate + NADPH + H(+)</text>
        <dbReference type="Rhea" id="RHEA:32235"/>
        <dbReference type="ChEBI" id="CHEBI:15378"/>
        <dbReference type="ChEBI" id="CHEBI:43474"/>
        <dbReference type="ChEBI" id="CHEBI:57783"/>
        <dbReference type="ChEBI" id="CHEBI:64076"/>
        <dbReference type="ChEBI" id="CHEBI:456215"/>
        <dbReference type="ChEBI" id="CHEBI:456216"/>
        <dbReference type="EC" id="4.2.1.136"/>
    </reaction>
</comment>
<dbReference type="HAMAP" id="MF_01965">
    <property type="entry name" value="NADHX_dehydratase"/>
    <property type="match status" value="1"/>
</dbReference>
<accession>A0ABS6E6F8</accession>
<keyword evidence="1 7" id="KW-0444">Lipid biosynthesis</keyword>
<evidence type="ECO:0000313" key="11">
    <source>
        <dbReference type="Proteomes" id="UP000749471"/>
    </source>
</evidence>
<keyword evidence="2 8" id="KW-0547">Nucleotide-binding</keyword>
<evidence type="ECO:0000256" key="2">
    <source>
        <dbReference type="ARBA" id="ARBA00022741"/>
    </source>
</evidence>
<evidence type="ECO:0000256" key="5">
    <source>
        <dbReference type="ARBA" id="ARBA00023098"/>
    </source>
</evidence>
<comment type="similarity">
    <text evidence="7">Belongs to the P-Pant transferase superfamily. AcpS family.</text>
</comment>
<keyword evidence="6 7" id="KW-0275">Fatty acid biosynthesis</keyword>
<keyword evidence="4 8" id="KW-0067">ATP-binding</keyword>
<comment type="function">
    <text evidence="8">Catalyzes the dehydration of the S-form of NAD(P)HX at the expense of ADP, which is converted to AMP. Together with NAD(P)HX epimerase, which catalyzes the epimerization of the S- and R-forms, the enzyme allows the repair of both epimers of NAD(P)HX, a damaged form of NAD(P)H that is a result of enzymatic or heat-dependent hydration.</text>
</comment>
<gene>
    <name evidence="7" type="primary">acpS</name>
    <name evidence="8" type="synonym">nnrD</name>
    <name evidence="10" type="ORF">KQI42_10860</name>
</gene>
<comment type="function">
    <text evidence="7">Transfers the 4'-phosphopantetheine moiety from coenzyme A to a Ser of acyl-carrier-protein.</text>
</comment>
<dbReference type="NCBIfam" id="TIGR00556">
    <property type="entry name" value="pantethn_trn"/>
    <property type="match status" value="1"/>
</dbReference>
<keyword evidence="8" id="KW-0456">Lyase</keyword>
<dbReference type="InterPro" id="IPR000631">
    <property type="entry name" value="CARKD"/>
</dbReference>
<keyword evidence="8" id="KW-0520">NAD</keyword>
<evidence type="ECO:0000313" key="10">
    <source>
        <dbReference type="EMBL" id="MBU5438513.1"/>
    </source>
</evidence>
<comment type="catalytic activity">
    <reaction evidence="8">
        <text>(6S)-NADHX + ADP = AMP + phosphate + NADH + H(+)</text>
        <dbReference type="Rhea" id="RHEA:32223"/>
        <dbReference type="ChEBI" id="CHEBI:15378"/>
        <dbReference type="ChEBI" id="CHEBI:43474"/>
        <dbReference type="ChEBI" id="CHEBI:57945"/>
        <dbReference type="ChEBI" id="CHEBI:64074"/>
        <dbReference type="ChEBI" id="CHEBI:456215"/>
        <dbReference type="ChEBI" id="CHEBI:456216"/>
        <dbReference type="EC" id="4.2.1.136"/>
    </reaction>
</comment>
<keyword evidence="7" id="KW-0479">Metal-binding</keyword>
<proteinExistence type="inferred from homology"/>
<feature type="binding site" evidence="8">
    <location>
        <position position="353"/>
    </location>
    <ligand>
        <name>(6S)-NADPHX</name>
        <dbReference type="ChEBI" id="CHEBI:64076"/>
    </ligand>
</feature>
<dbReference type="CDD" id="cd01171">
    <property type="entry name" value="YXKO-related"/>
    <property type="match status" value="1"/>
</dbReference>
<dbReference type="Pfam" id="PF01648">
    <property type="entry name" value="ACPS"/>
    <property type="match status" value="1"/>
</dbReference>
<dbReference type="RefSeq" id="WP_216519674.1">
    <property type="nucleotide sequence ID" value="NZ_JAHLPM010000008.1"/>
</dbReference>
<evidence type="ECO:0000256" key="8">
    <source>
        <dbReference type="HAMAP-Rule" id="MF_01965"/>
    </source>
</evidence>
<comment type="cofactor">
    <cofactor evidence="7">
        <name>Mg(2+)</name>
        <dbReference type="ChEBI" id="CHEBI:18420"/>
    </cofactor>
</comment>
<dbReference type="PROSITE" id="PS51383">
    <property type="entry name" value="YJEF_C_3"/>
    <property type="match status" value="1"/>
</dbReference>
<keyword evidence="11" id="KW-1185">Reference proteome</keyword>
<evidence type="ECO:0000256" key="1">
    <source>
        <dbReference type="ARBA" id="ARBA00022516"/>
    </source>
</evidence>
<dbReference type="InterPro" id="IPR002582">
    <property type="entry name" value="ACPS"/>
</dbReference>
<name>A0ABS6E6F8_9FIRM</name>
<evidence type="ECO:0000256" key="7">
    <source>
        <dbReference type="HAMAP-Rule" id="MF_00101"/>
    </source>
</evidence>
<keyword evidence="7" id="KW-0460">Magnesium</keyword>
<dbReference type="NCBIfam" id="TIGR00516">
    <property type="entry name" value="acpS"/>
    <property type="match status" value="1"/>
</dbReference>
<dbReference type="HAMAP" id="MF_00101">
    <property type="entry name" value="AcpS"/>
    <property type="match status" value="1"/>
</dbReference>
<protein>
    <recommendedName>
        <fullName evidence="7 8">Multifunctional fusion protein</fullName>
    </recommendedName>
    <domain>
        <recommendedName>
            <fullName evidence="7">Holo-[acyl-carrier-protein] synthase</fullName>
            <shortName evidence="7">Holo-ACP synthase</shortName>
            <ecNumber evidence="7">2.7.8.7</ecNumber>
        </recommendedName>
        <alternativeName>
            <fullName evidence="7">4'-phosphopantetheinyl transferase AcpS</fullName>
        </alternativeName>
    </domain>
    <domain>
        <recommendedName>
            <fullName evidence="8">ADP-dependent (S)-NAD(P)H-hydrate dehydratase</fullName>
            <ecNumber evidence="8">4.2.1.136</ecNumber>
        </recommendedName>
        <alternativeName>
            <fullName evidence="8">ADP-dependent NAD(P)HX dehydratase</fullName>
        </alternativeName>
    </domain>
</protein>
<dbReference type="Proteomes" id="UP000749471">
    <property type="component" value="Unassembled WGS sequence"/>
</dbReference>
<dbReference type="InterPro" id="IPR004568">
    <property type="entry name" value="Ppantetheine-prot_Trfase_dom"/>
</dbReference>
<reference evidence="10 11" key="1">
    <citation type="submission" date="2021-06" db="EMBL/GenBank/DDBJ databases">
        <authorList>
            <person name="Sun Q."/>
            <person name="Li D."/>
        </authorList>
    </citation>
    <scope>NUCLEOTIDE SEQUENCE [LARGE SCALE GENOMIC DNA]</scope>
    <source>
        <strain evidence="10 11">MSJ-40</strain>
    </source>
</reference>
<evidence type="ECO:0000256" key="4">
    <source>
        <dbReference type="ARBA" id="ARBA00022840"/>
    </source>
</evidence>
<dbReference type="EC" id="2.7.8.7" evidence="7"/>
<keyword evidence="3 7" id="KW-0276">Fatty acid metabolism</keyword>
<dbReference type="EC" id="4.2.1.136" evidence="8"/>
<feature type="binding site" evidence="8">
    <location>
        <position position="165"/>
    </location>
    <ligand>
        <name>(6S)-NADPHX</name>
        <dbReference type="ChEBI" id="CHEBI:64076"/>
    </ligand>
</feature>
<feature type="binding site" evidence="7">
    <location>
        <position position="6"/>
    </location>
    <ligand>
        <name>Mg(2+)</name>
        <dbReference type="ChEBI" id="CHEBI:18420"/>
    </ligand>
</feature>
<dbReference type="PANTHER" id="PTHR12592">
    <property type="entry name" value="ATP-DEPENDENT (S)-NAD(P)H-HYDRATE DEHYDRATASE FAMILY MEMBER"/>
    <property type="match status" value="1"/>
</dbReference>
<sequence>MTTGVDIVNVSRISKILLEKKDNFYKKVMTDREINYICSRNHNPRTIAGIFAAKEAISKTLGTGIGAIGWKDMEILHDDKGKPYVNFSDKGKKIIEELTLDVIEISITHEEEYAIAFAIGYGKQDEFIVVDPYIKKLLPKRKKDSHKGNYGRVGIIGGSKGMTGAPYLATQAALRSGSGLVYTLIPKSLEDIMAVKLTEAIIKPIEDEDKGFFTLKSIEDIKKEIENMDVLAIGPGFGVDIERCQLLREILNYFKGPIVLDADGINCIALDPSILDNREGITIMTPHPGELANFLKRTTKEIQGNRINYSKYVSEKYNVIMVLKGVNTIITGEGEIFLNPTGNPGMATAGSGDILTGIIASFIGQGLNSFKGTVLGVYCHGLAGDMAKLDKGEYGLIATDILENIPYSIKKIEE</sequence>
<comment type="caution">
    <text evidence="10">The sequence shown here is derived from an EMBL/GenBank/DDBJ whole genome shotgun (WGS) entry which is preliminary data.</text>
</comment>
<keyword evidence="5 7" id="KW-0443">Lipid metabolism</keyword>
<comment type="catalytic activity">
    <reaction evidence="7">
        <text>apo-[ACP] + CoA = holo-[ACP] + adenosine 3',5'-bisphosphate + H(+)</text>
        <dbReference type="Rhea" id="RHEA:12068"/>
        <dbReference type="Rhea" id="RHEA-COMP:9685"/>
        <dbReference type="Rhea" id="RHEA-COMP:9690"/>
        <dbReference type="ChEBI" id="CHEBI:15378"/>
        <dbReference type="ChEBI" id="CHEBI:29999"/>
        <dbReference type="ChEBI" id="CHEBI:57287"/>
        <dbReference type="ChEBI" id="CHEBI:58343"/>
        <dbReference type="ChEBI" id="CHEBI:64479"/>
        <dbReference type="EC" id="2.7.8.7"/>
    </reaction>
</comment>
<feature type="binding site" evidence="7">
    <location>
        <position position="55"/>
    </location>
    <ligand>
        <name>Mg(2+)</name>
        <dbReference type="ChEBI" id="CHEBI:18420"/>
    </ligand>
</feature>